<dbReference type="Proteomes" id="UP001642502">
    <property type="component" value="Unassembled WGS sequence"/>
</dbReference>
<organism evidence="2 3">
    <name type="scientific">Sporothrix epigloea</name>
    <dbReference type="NCBI Taxonomy" id="1892477"/>
    <lineage>
        <taxon>Eukaryota</taxon>
        <taxon>Fungi</taxon>
        <taxon>Dikarya</taxon>
        <taxon>Ascomycota</taxon>
        <taxon>Pezizomycotina</taxon>
        <taxon>Sordariomycetes</taxon>
        <taxon>Sordariomycetidae</taxon>
        <taxon>Ophiostomatales</taxon>
        <taxon>Ophiostomataceae</taxon>
        <taxon>Sporothrix</taxon>
    </lineage>
</organism>
<name>A0ABP0D4T8_9PEZI</name>
<feature type="region of interest" description="Disordered" evidence="1">
    <location>
        <begin position="122"/>
        <end position="142"/>
    </location>
</feature>
<dbReference type="EMBL" id="CAWUON010000002">
    <property type="protein sequence ID" value="CAK7263224.1"/>
    <property type="molecule type" value="Genomic_DNA"/>
</dbReference>
<evidence type="ECO:0000313" key="2">
    <source>
        <dbReference type="EMBL" id="CAK7263224.1"/>
    </source>
</evidence>
<comment type="caution">
    <text evidence="2">The sequence shown here is derived from an EMBL/GenBank/DDBJ whole genome shotgun (WGS) entry which is preliminary data.</text>
</comment>
<proteinExistence type="predicted"/>
<protein>
    <submittedName>
        <fullName evidence="2">Uncharacterized protein</fullName>
    </submittedName>
</protein>
<gene>
    <name evidence="2" type="ORF">SEPCBS119000_000388</name>
</gene>
<accession>A0ABP0D4T8</accession>
<keyword evidence="3" id="KW-1185">Reference proteome</keyword>
<sequence>MSKEDLARLLPEQLGQIVQGKYETIAVFLTRFEDVLARCQLEVGETLNEASNITWLESALSERYLEAMVHHPDVTTFAAYRDQLLKIGIRLEGVRLRKAPAQGAASYAAVSTPADPDAIDLRAGKVASSGGPGTSKKDADRE</sequence>
<evidence type="ECO:0000256" key="1">
    <source>
        <dbReference type="SAM" id="MobiDB-lite"/>
    </source>
</evidence>
<evidence type="ECO:0000313" key="3">
    <source>
        <dbReference type="Proteomes" id="UP001642502"/>
    </source>
</evidence>
<reference evidence="2 3" key="1">
    <citation type="submission" date="2024-01" db="EMBL/GenBank/DDBJ databases">
        <authorList>
            <person name="Allen C."/>
            <person name="Tagirdzhanova G."/>
        </authorList>
    </citation>
    <scope>NUCLEOTIDE SEQUENCE [LARGE SCALE GENOMIC DNA]</scope>
    <source>
        <strain evidence="2 3">CBS 119000</strain>
    </source>
</reference>